<dbReference type="GO" id="GO:0004791">
    <property type="term" value="F:thioredoxin-disulfide reductase (NADPH) activity"/>
    <property type="evidence" value="ECO:0007669"/>
    <property type="project" value="InterPro"/>
</dbReference>
<dbReference type="GO" id="GO:0031397">
    <property type="term" value="P:negative regulation of protein ubiquitination"/>
    <property type="evidence" value="ECO:0007669"/>
    <property type="project" value="TreeGrafter"/>
</dbReference>
<dbReference type="GO" id="GO:0030178">
    <property type="term" value="P:negative regulation of Wnt signaling pathway"/>
    <property type="evidence" value="ECO:0007669"/>
    <property type="project" value="TreeGrafter"/>
</dbReference>
<dbReference type="EMBL" id="JBGBPQ010000001">
    <property type="protein sequence ID" value="KAL1530215.1"/>
    <property type="molecule type" value="Genomic_DNA"/>
</dbReference>
<dbReference type="SUPFAM" id="SSF52833">
    <property type="entry name" value="Thioredoxin-like"/>
    <property type="match status" value="2"/>
</dbReference>
<dbReference type="AlphaFoldDB" id="A0AB34KCP5"/>
<gene>
    <name evidence="2" type="ORF">AB1Y20_001130</name>
</gene>
<feature type="domain" description="Thioredoxin" evidence="1">
    <location>
        <begin position="1"/>
        <end position="154"/>
    </location>
</feature>
<dbReference type="PROSITE" id="PS51352">
    <property type="entry name" value="THIOREDOXIN_2"/>
    <property type="match status" value="2"/>
</dbReference>
<dbReference type="InterPro" id="IPR045870">
    <property type="entry name" value="TryX_NRX_thioredoxin_dom"/>
</dbReference>
<protein>
    <recommendedName>
        <fullName evidence="1">Thioredoxin domain-containing protein</fullName>
    </recommendedName>
</protein>
<dbReference type="PANTHER" id="PTHR46472:SF1">
    <property type="entry name" value="NUCLEOREDOXIN"/>
    <property type="match status" value="1"/>
</dbReference>
<dbReference type="InterPro" id="IPR013766">
    <property type="entry name" value="Thioredoxin_domain"/>
</dbReference>
<evidence type="ECO:0000259" key="1">
    <source>
        <dbReference type="PROSITE" id="PS51352"/>
    </source>
</evidence>
<evidence type="ECO:0000313" key="3">
    <source>
        <dbReference type="Proteomes" id="UP001515480"/>
    </source>
</evidence>
<accession>A0AB34KCP5</accession>
<reference evidence="2 3" key="1">
    <citation type="journal article" date="2024" name="Science">
        <title>Giant polyketide synthase enzymes in the biosynthesis of giant marine polyether toxins.</title>
        <authorList>
            <person name="Fallon T.R."/>
            <person name="Shende V.V."/>
            <person name="Wierzbicki I.H."/>
            <person name="Pendleton A.L."/>
            <person name="Watervoot N.F."/>
            <person name="Auber R.P."/>
            <person name="Gonzalez D.J."/>
            <person name="Wisecaver J.H."/>
            <person name="Moore B.S."/>
        </authorList>
    </citation>
    <scope>NUCLEOTIDE SEQUENCE [LARGE SCALE GENOMIC DNA]</scope>
    <source>
        <strain evidence="2 3">12B1</strain>
    </source>
</reference>
<sequence length="407" mass="43923">MEALLGETLQGKEGTEPTTKALAGVDAVGLYFSAHWCPPCKAFTPKLAEVYQSYKAKGLSFEIVFVSSDRDEEAFNEYFAEQPWRALPFAQRELKAKLSKKFKVSGIPTLVVVDAKGELITKDGRERVMSDPEGAEFPWAPPTLWEALGDEVLAHGGEDVSVSDLRGPGKVLALYFSASWCPPCHAFTPKLVETAEALRAADTPLELVFVSSDKNTAEFAKYFETMRGFHAIPPGDKRGKKLSALLEVEGIPTLAIIDAETGAIINADARGAVQQGEAFPWRPAPVADLSSPDGINEETSLCVMLDGCTEEVRAAALAMLTPLAEASKAANEGFIFFAAKSSEGAVAQIRALTGLKTPSEQPQLVLMDIPDRGGFYVSEPAALTEESVKEFLASYKKGALTRQQLEN</sequence>
<dbReference type="Proteomes" id="UP001515480">
    <property type="component" value="Unassembled WGS sequence"/>
</dbReference>
<comment type="caution">
    <text evidence="2">The sequence shown here is derived from an EMBL/GenBank/DDBJ whole genome shotgun (WGS) entry which is preliminary data.</text>
</comment>
<dbReference type="InterPro" id="IPR036249">
    <property type="entry name" value="Thioredoxin-like_sf"/>
</dbReference>
<dbReference type="InterPro" id="IPR012336">
    <property type="entry name" value="Thioredoxin-like_fold"/>
</dbReference>
<dbReference type="CDD" id="cd03009">
    <property type="entry name" value="TryX_like_TryX_NRX"/>
    <property type="match status" value="1"/>
</dbReference>
<dbReference type="PANTHER" id="PTHR46472">
    <property type="entry name" value="NUCLEOREDOXIN"/>
    <property type="match status" value="1"/>
</dbReference>
<keyword evidence="3" id="KW-1185">Reference proteome</keyword>
<dbReference type="Pfam" id="PF13905">
    <property type="entry name" value="Thioredoxin_8"/>
    <property type="match status" value="2"/>
</dbReference>
<name>A0AB34KCP5_PRYPA</name>
<dbReference type="Gene3D" id="3.40.30.10">
    <property type="entry name" value="Glutaredoxin"/>
    <property type="match status" value="3"/>
</dbReference>
<evidence type="ECO:0000313" key="2">
    <source>
        <dbReference type="EMBL" id="KAL1530215.1"/>
    </source>
</evidence>
<proteinExistence type="predicted"/>
<organism evidence="2 3">
    <name type="scientific">Prymnesium parvum</name>
    <name type="common">Toxic golden alga</name>
    <dbReference type="NCBI Taxonomy" id="97485"/>
    <lineage>
        <taxon>Eukaryota</taxon>
        <taxon>Haptista</taxon>
        <taxon>Haptophyta</taxon>
        <taxon>Prymnesiophyceae</taxon>
        <taxon>Prymnesiales</taxon>
        <taxon>Prymnesiaceae</taxon>
        <taxon>Prymnesium</taxon>
    </lineage>
</organism>
<dbReference type="GO" id="GO:0005634">
    <property type="term" value="C:nucleus"/>
    <property type="evidence" value="ECO:0007669"/>
    <property type="project" value="TreeGrafter"/>
</dbReference>
<feature type="domain" description="Thioredoxin" evidence="1">
    <location>
        <begin position="157"/>
        <end position="266"/>
    </location>
</feature>